<reference evidence="2 3" key="1">
    <citation type="submission" date="2019-04" db="EMBL/GenBank/DDBJ databases">
        <authorList>
            <person name="Alioto T."/>
            <person name="Alioto T."/>
        </authorList>
    </citation>
    <scope>NUCLEOTIDE SEQUENCE [LARGE SCALE GENOMIC DNA]</scope>
</reference>
<dbReference type="AlphaFoldDB" id="A0A5E4AIR3"/>
<evidence type="ECO:0000313" key="1">
    <source>
        <dbReference type="EMBL" id="KAF7460022.1"/>
    </source>
</evidence>
<dbReference type="EMBL" id="WJEC01008806">
    <property type="protein sequence ID" value="KAF7460022.1"/>
    <property type="molecule type" value="Genomic_DNA"/>
</dbReference>
<evidence type="ECO:0000313" key="2">
    <source>
        <dbReference type="EMBL" id="VTJ57313.1"/>
    </source>
</evidence>
<sequence length="127" mass="14463">MCLLPAAGLRTLNRSQPSCREKVSWALSFHLCQPPPAPLLNEGHFKRCFSLHSFSCYCCRATLFMEWSPCQPCSIVYVSWSQPISREKKTHKSRFCPRNPYQLFVTISKGNGMAPSPFICMSSSWLP</sequence>
<protein>
    <submittedName>
        <fullName evidence="2">Uncharacterized protein</fullName>
    </submittedName>
</protein>
<name>A0A5E4AIR3_MARMO</name>
<proteinExistence type="predicted"/>
<keyword evidence="3" id="KW-1185">Reference proteome</keyword>
<evidence type="ECO:0000313" key="3">
    <source>
        <dbReference type="Proteomes" id="UP000335636"/>
    </source>
</evidence>
<dbReference type="EMBL" id="CABDUW010000077">
    <property type="protein sequence ID" value="VTJ57313.1"/>
    <property type="molecule type" value="Genomic_DNA"/>
</dbReference>
<organism evidence="2 3">
    <name type="scientific">Marmota monax</name>
    <name type="common">Woodchuck</name>
    <dbReference type="NCBI Taxonomy" id="9995"/>
    <lineage>
        <taxon>Eukaryota</taxon>
        <taxon>Metazoa</taxon>
        <taxon>Chordata</taxon>
        <taxon>Craniata</taxon>
        <taxon>Vertebrata</taxon>
        <taxon>Euteleostomi</taxon>
        <taxon>Mammalia</taxon>
        <taxon>Eutheria</taxon>
        <taxon>Euarchontoglires</taxon>
        <taxon>Glires</taxon>
        <taxon>Rodentia</taxon>
        <taxon>Sciuromorpha</taxon>
        <taxon>Sciuridae</taxon>
        <taxon>Xerinae</taxon>
        <taxon>Marmotini</taxon>
        <taxon>Marmota</taxon>
    </lineage>
</organism>
<reference evidence="1" key="2">
    <citation type="submission" date="2020-08" db="EMBL/GenBank/DDBJ databases">
        <authorList>
            <person name="Shumante A."/>
            <person name="Zimin A.V."/>
            <person name="Puiu D."/>
            <person name="Salzberg S.L."/>
        </authorList>
    </citation>
    <scope>NUCLEOTIDE SEQUENCE</scope>
    <source>
        <strain evidence="1">WC2-LM</strain>
        <tissue evidence="1">Liver</tissue>
    </source>
</reference>
<dbReference type="Proteomes" id="UP000335636">
    <property type="component" value="Unassembled WGS sequence"/>
</dbReference>
<gene>
    <name evidence="1" type="ORF">GHT09_019798</name>
    <name evidence="2" type="ORF">MONAX_5E030086</name>
</gene>
<accession>A0A5E4AIR3</accession>
<dbReference type="Proteomes" id="UP000662637">
    <property type="component" value="Unassembled WGS sequence"/>
</dbReference>